<keyword evidence="7" id="KW-0238">DNA-binding</keyword>
<evidence type="ECO:0000256" key="4">
    <source>
        <dbReference type="ARBA" id="ARBA00022723"/>
    </source>
</evidence>
<evidence type="ECO:0008006" key="14">
    <source>
        <dbReference type="Google" id="ProtNLM"/>
    </source>
</evidence>
<evidence type="ECO:0000256" key="1">
    <source>
        <dbReference type="ARBA" id="ARBA00004123"/>
    </source>
</evidence>
<dbReference type="AlphaFoldDB" id="A0A218WQA0"/>
<feature type="region of interest" description="Disordered" evidence="11">
    <location>
        <begin position="166"/>
        <end position="193"/>
    </location>
</feature>
<comment type="subcellular location">
    <subcellularLocation>
        <location evidence="1">Nucleus</location>
    </subcellularLocation>
</comment>
<organism evidence="12 13">
    <name type="scientific">Punica granatum</name>
    <name type="common">Pomegranate</name>
    <dbReference type="NCBI Taxonomy" id="22663"/>
    <lineage>
        <taxon>Eukaryota</taxon>
        <taxon>Viridiplantae</taxon>
        <taxon>Streptophyta</taxon>
        <taxon>Embryophyta</taxon>
        <taxon>Tracheophyta</taxon>
        <taxon>Spermatophyta</taxon>
        <taxon>Magnoliopsida</taxon>
        <taxon>eudicotyledons</taxon>
        <taxon>Gunneridae</taxon>
        <taxon>Pentapetalae</taxon>
        <taxon>rosids</taxon>
        <taxon>malvids</taxon>
        <taxon>Myrtales</taxon>
        <taxon>Lythraceae</taxon>
        <taxon>Punica</taxon>
    </lineage>
</organism>
<dbReference type="InterPro" id="IPR007818">
    <property type="entry name" value="SHI"/>
</dbReference>
<evidence type="ECO:0000256" key="2">
    <source>
        <dbReference type="ARBA" id="ARBA00006911"/>
    </source>
</evidence>
<reference evidence="13" key="1">
    <citation type="journal article" date="2017" name="Plant J.">
        <title>The pomegranate (Punica granatum L.) genome and the genomics of punicalagin biosynthesis.</title>
        <authorList>
            <person name="Qin G."/>
            <person name="Xu C."/>
            <person name="Ming R."/>
            <person name="Tang H."/>
            <person name="Guyot R."/>
            <person name="Kramer E.M."/>
            <person name="Hu Y."/>
            <person name="Yi X."/>
            <person name="Qi Y."/>
            <person name="Xu X."/>
            <person name="Gao Z."/>
            <person name="Pan H."/>
            <person name="Jian J."/>
            <person name="Tian Y."/>
            <person name="Yue Z."/>
            <person name="Xu Y."/>
        </authorList>
    </citation>
    <scope>NUCLEOTIDE SEQUENCE [LARGE SCALE GENOMIC DNA]</scope>
    <source>
        <strain evidence="13">cv. Dabenzi</strain>
    </source>
</reference>
<dbReference type="InterPro" id="IPR006511">
    <property type="entry name" value="SHI_C"/>
</dbReference>
<dbReference type="PANTHER" id="PTHR31604">
    <property type="entry name" value="PROTEIN LATERAL ROOT PRIMORDIUM 1"/>
    <property type="match status" value="1"/>
</dbReference>
<keyword evidence="3" id="KW-0217">Developmental protein</keyword>
<accession>A0A218WQA0</accession>
<evidence type="ECO:0000256" key="5">
    <source>
        <dbReference type="ARBA" id="ARBA00022833"/>
    </source>
</evidence>
<dbReference type="EMBL" id="MTKT01003414">
    <property type="protein sequence ID" value="OWM75024.1"/>
    <property type="molecule type" value="Genomic_DNA"/>
</dbReference>
<dbReference type="GO" id="GO:0005634">
    <property type="term" value="C:nucleus"/>
    <property type="evidence" value="ECO:0007669"/>
    <property type="project" value="UniProtKB-SubCell"/>
</dbReference>
<dbReference type="GO" id="GO:0045893">
    <property type="term" value="P:positive regulation of DNA-templated transcription"/>
    <property type="evidence" value="ECO:0007669"/>
    <property type="project" value="TreeGrafter"/>
</dbReference>
<dbReference type="NCBIfam" id="TIGR01623">
    <property type="entry name" value="put_zinc_LRP1"/>
    <property type="match status" value="1"/>
</dbReference>
<dbReference type="GO" id="GO:0003677">
    <property type="term" value="F:DNA binding"/>
    <property type="evidence" value="ECO:0007669"/>
    <property type="project" value="UniProtKB-KW"/>
</dbReference>
<dbReference type="NCBIfam" id="TIGR01624">
    <property type="entry name" value="LRP1_Cterm"/>
    <property type="match status" value="1"/>
</dbReference>
<dbReference type="GO" id="GO:0003700">
    <property type="term" value="F:DNA-binding transcription factor activity"/>
    <property type="evidence" value="ECO:0007669"/>
    <property type="project" value="InterPro"/>
</dbReference>
<feature type="compositionally biased region" description="Basic and acidic residues" evidence="11">
    <location>
        <begin position="177"/>
        <end position="187"/>
    </location>
</feature>
<dbReference type="Proteomes" id="UP000197138">
    <property type="component" value="Unassembled WGS sequence"/>
</dbReference>
<sequence>MAGFFFLGGPLAKLPPPHEAAEAISRAGFELSWPQHQQCYNNTANNNITDDNNNNNKLISSESDEGEIGSFTLGVGPPPDLVFDERLGVGLLTTTVAASMRGSGLGGGGMNCQDCGNQAKKDCPHMRCRTCCKSRGLTCETHVKSTWVSAGKRRERQQQLATMQIREQEEQQGFRIENPKRSRDQRPNNDNQLVLPASTSIIPTATAGFEVAEFPNELNSSALFRCVRVSNMDDSNEEYYAYQTAMNIGGHVFKGILYDQGLDNAYPVTGDSSAGGGSGAQPLNFITTTATNSATAAAAATSNLNVNTLSDPSLVYPAPLNAFLAGTQFFPPPRS</sequence>
<dbReference type="PANTHER" id="PTHR31604:SF2">
    <property type="entry name" value="PROTEIN SHI RELATED SEQUENCE 7"/>
    <property type="match status" value="1"/>
</dbReference>
<evidence type="ECO:0000256" key="6">
    <source>
        <dbReference type="ARBA" id="ARBA00023070"/>
    </source>
</evidence>
<protein>
    <recommendedName>
        <fullName evidence="14">Protein SHI RELATED SEQUENCE 1-like</fullName>
    </recommendedName>
</protein>
<keyword evidence="5" id="KW-0862">Zinc</keyword>
<dbReference type="GO" id="GO:0046872">
    <property type="term" value="F:metal ion binding"/>
    <property type="evidence" value="ECO:0007669"/>
    <property type="project" value="UniProtKB-KW"/>
</dbReference>
<evidence type="ECO:0000256" key="7">
    <source>
        <dbReference type="ARBA" id="ARBA00023125"/>
    </source>
</evidence>
<dbReference type="Pfam" id="PF05142">
    <property type="entry name" value="DUF702"/>
    <property type="match status" value="1"/>
</dbReference>
<dbReference type="GO" id="GO:0009734">
    <property type="term" value="P:auxin-activated signaling pathway"/>
    <property type="evidence" value="ECO:0007669"/>
    <property type="project" value="UniProtKB-KW"/>
</dbReference>
<evidence type="ECO:0000256" key="10">
    <source>
        <dbReference type="ARBA" id="ARBA00023294"/>
    </source>
</evidence>
<dbReference type="InterPro" id="IPR006510">
    <property type="entry name" value="Znf_LRP1"/>
</dbReference>
<evidence type="ECO:0000313" key="12">
    <source>
        <dbReference type="EMBL" id="OWM75024.1"/>
    </source>
</evidence>
<name>A0A218WQA0_PUNGR</name>
<keyword evidence="9" id="KW-0539">Nucleus</keyword>
<proteinExistence type="inferred from homology"/>
<dbReference type="GO" id="GO:0009851">
    <property type="term" value="P:auxin biosynthetic process"/>
    <property type="evidence" value="ECO:0007669"/>
    <property type="project" value="UniProtKB-KW"/>
</dbReference>
<keyword evidence="8" id="KW-0010">Activator</keyword>
<keyword evidence="10" id="KW-0927">Auxin signaling pathway</keyword>
<evidence type="ECO:0000313" key="13">
    <source>
        <dbReference type="Proteomes" id="UP000197138"/>
    </source>
</evidence>
<evidence type="ECO:0000256" key="11">
    <source>
        <dbReference type="SAM" id="MobiDB-lite"/>
    </source>
</evidence>
<evidence type="ECO:0000256" key="8">
    <source>
        <dbReference type="ARBA" id="ARBA00023159"/>
    </source>
</evidence>
<comment type="caution">
    <text evidence="12">The sequence shown here is derived from an EMBL/GenBank/DDBJ whole genome shotgun (WGS) entry which is preliminary data.</text>
</comment>
<evidence type="ECO:0000256" key="9">
    <source>
        <dbReference type="ARBA" id="ARBA00023242"/>
    </source>
</evidence>
<keyword evidence="4" id="KW-0479">Metal-binding</keyword>
<keyword evidence="6" id="KW-0073">Auxin biosynthesis</keyword>
<comment type="similarity">
    <text evidence="2">Belongs to the SHI protein family.</text>
</comment>
<evidence type="ECO:0000256" key="3">
    <source>
        <dbReference type="ARBA" id="ARBA00022473"/>
    </source>
</evidence>
<gene>
    <name evidence="12" type="ORF">CDL15_Pgr021375</name>
</gene>